<dbReference type="InterPro" id="IPR006600">
    <property type="entry name" value="HTH_CenpB_DNA-bd_dom"/>
</dbReference>
<dbReference type="InterPro" id="IPR004875">
    <property type="entry name" value="DDE_SF_endonuclease_dom"/>
</dbReference>
<evidence type="ECO:0000313" key="7">
    <source>
        <dbReference type="Proteomes" id="UP000494106"/>
    </source>
</evidence>
<evidence type="ECO:0000256" key="1">
    <source>
        <dbReference type="ARBA" id="ARBA00004123"/>
    </source>
</evidence>
<dbReference type="Pfam" id="PF03221">
    <property type="entry name" value="HTH_Tnp_Tc5"/>
    <property type="match status" value="1"/>
</dbReference>
<dbReference type="InterPro" id="IPR009057">
    <property type="entry name" value="Homeodomain-like_sf"/>
</dbReference>
<dbReference type="Pfam" id="PF03184">
    <property type="entry name" value="DDE_1"/>
    <property type="match status" value="1"/>
</dbReference>
<comment type="caution">
    <text evidence="6">The sequence shown here is derived from an EMBL/GenBank/DDBJ whole genome shotgun (WGS) entry which is preliminary data.</text>
</comment>
<dbReference type="SUPFAM" id="SSF46689">
    <property type="entry name" value="Homeodomain-like"/>
    <property type="match status" value="2"/>
</dbReference>
<evidence type="ECO:0000256" key="4">
    <source>
        <dbReference type="SAM" id="MobiDB-lite"/>
    </source>
</evidence>
<dbReference type="InterPro" id="IPR007889">
    <property type="entry name" value="HTH_Psq"/>
</dbReference>
<keyword evidence="2" id="KW-0238">DNA-binding</keyword>
<comment type="subcellular location">
    <subcellularLocation>
        <location evidence="1">Nucleus</location>
    </subcellularLocation>
</comment>
<dbReference type="Proteomes" id="UP000494106">
    <property type="component" value="Unassembled WGS sequence"/>
</dbReference>
<evidence type="ECO:0000259" key="5">
    <source>
        <dbReference type="PROSITE" id="PS51253"/>
    </source>
</evidence>
<sequence length="489" mass="56071">MFGKERIRKRKLLTLKKKVDIINMFENGEKVNQISKNLNLSNSTHGIIAQTECALKSWCEEQAGHSLHLSQNDICTQAKIIYAELKRDYGEGAKNNSFSASKGWYLRFKRRCVSNMLTEFQEEENQEGDSDRAEATSKKDRKEANKGRNIKISVESTFSDYLKTIVEKGLYTPQTIFNVDEVGLYWKKMPENSHFKGQGQTVSGFSESKDRLTMLLGGNAAGDLKLKPLVVYRKENPKALQKKNKCGLPVIWKSNQASMSAFLFEDWFGNYFIPEVERYCYANNIPCKVLLVIDRANCHSPATLIDFDHRVRVVFLPHGDASISQPIQEISNKFTTIYTRHVFEYLVGTSRQNHNITAEDLWKEFNILDAIRLIVDSCTDINENDWKQSWKTLFPFLCNETELGTEFNSISEIIEEIISLALDLDMKVNRKDITNLLDSHNKDPTIEELIEMQEFSTNEELDVQDPLPLDAPMNIENLTQALSHIKIGL</sequence>
<accession>A0A8S1BBN5</accession>
<dbReference type="InterPro" id="IPR050863">
    <property type="entry name" value="CenT-Element_Derived"/>
</dbReference>
<keyword evidence="3" id="KW-0539">Nucleus</keyword>
<gene>
    <name evidence="6" type="ORF">APLA_LOCUS14771</name>
</gene>
<dbReference type="AlphaFoldDB" id="A0A8S1BBN5"/>
<dbReference type="Gene3D" id="1.10.10.60">
    <property type="entry name" value="Homeodomain-like"/>
    <property type="match status" value="1"/>
</dbReference>
<proteinExistence type="predicted"/>
<feature type="region of interest" description="Disordered" evidence="4">
    <location>
        <begin position="121"/>
        <end position="146"/>
    </location>
</feature>
<dbReference type="GO" id="GO:0003677">
    <property type="term" value="F:DNA binding"/>
    <property type="evidence" value="ECO:0007669"/>
    <property type="project" value="UniProtKB-KW"/>
</dbReference>
<dbReference type="PANTHER" id="PTHR19303">
    <property type="entry name" value="TRANSPOSON"/>
    <property type="match status" value="1"/>
</dbReference>
<evidence type="ECO:0000256" key="3">
    <source>
        <dbReference type="ARBA" id="ARBA00023242"/>
    </source>
</evidence>
<name>A0A8S1BBN5_ARCPL</name>
<dbReference type="PANTHER" id="PTHR19303:SF26">
    <property type="entry name" value="TIGGER TRANSPOSABLE ELEMENT-DERIVED PROTEIN 1"/>
    <property type="match status" value="1"/>
</dbReference>
<dbReference type="GO" id="GO:0005634">
    <property type="term" value="C:nucleus"/>
    <property type="evidence" value="ECO:0007669"/>
    <property type="project" value="UniProtKB-SubCell"/>
</dbReference>
<dbReference type="EMBL" id="CADEBC010000572">
    <property type="protein sequence ID" value="CAB3255198.1"/>
    <property type="molecule type" value="Genomic_DNA"/>
</dbReference>
<dbReference type="OrthoDB" id="125347at2759"/>
<dbReference type="PROSITE" id="PS51253">
    <property type="entry name" value="HTH_CENPB"/>
    <property type="match status" value="1"/>
</dbReference>
<evidence type="ECO:0000256" key="2">
    <source>
        <dbReference type="ARBA" id="ARBA00023125"/>
    </source>
</evidence>
<protein>
    <recommendedName>
        <fullName evidence="5">HTH CENPB-type domain-containing protein</fullName>
    </recommendedName>
</protein>
<feature type="compositionally biased region" description="Basic and acidic residues" evidence="4">
    <location>
        <begin position="129"/>
        <end position="146"/>
    </location>
</feature>
<reference evidence="6 7" key="1">
    <citation type="submission" date="2020-04" db="EMBL/GenBank/DDBJ databases">
        <authorList>
            <person name="Wallbank WR R."/>
            <person name="Pardo Diaz C."/>
            <person name="Kozak K."/>
            <person name="Martin S."/>
            <person name="Jiggins C."/>
            <person name="Moest M."/>
            <person name="Warren A I."/>
            <person name="Byers J.R.P. K."/>
            <person name="Montejo-Kovacevich G."/>
            <person name="Yen C E."/>
        </authorList>
    </citation>
    <scope>NUCLEOTIDE SEQUENCE [LARGE SCALE GENOMIC DNA]</scope>
</reference>
<feature type="domain" description="HTH CENPB-type" evidence="5">
    <location>
        <begin position="39"/>
        <end position="118"/>
    </location>
</feature>
<organism evidence="6 7">
    <name type="scientific">Arctia plantaginis</name>
    <name type="common">Wood tiger moth</name>
    <name type="synonym">Phalaena plantaginis</name>
    <dbReference type="NCBI Taxonomy" id="874455"/>
    <lineage>
        <taxon>Eukaryota</taxon>
        <taxon>Metazoa</taxon>
        <taxon>Ecdysozoa</taxon>
        <taxon>Arthropoda</taxon>
        <taxon>Hexapoda</taxon>
        <taxon>Insecta</taxon>
        <taxon>Pterygota</taxon>
        <taxon>Neoptera</taxon>
        <taxon>Endopterygota</taxon>
        <taxon>Lepidoptera</taxon>
        <taxon>Glossata</taxon>
        <taxon>Ditrysia</taxon>
        <taxon>Noctuoidea</taxon>
        <taxon>Erebidae</taxon>
        <taxon>Arctiinae</taxon>
        <taxon>Arctia</taxon>
    </lineage>
</organism>
<dbReference type="Pfam" id="PF04218">
    <property type="entry name" value="CENP-B_N"/>
    <property type="match status" value="1"/>
</dbReference>
<evidence type="ECO:0000313" key="6">
    <source>
        <dbReference type="EMBL" id="CAB3255198.1"/>
    </source>
</evidence>
<keyword evidence="7" id="KW-1185">Reference proteome</keyword>